<proteinExistence type="predicted"/>
<reference evidence="1" key="1">
    <citation type="submission" date="2018-05" db="EMBL/GenBank/DDBJ databases">
        <authorList>
            <person name="Lanie J.A."/>
            <person name="Ng W.-L."/>
            <person name="Kazmierczak K.M."/>
            <person name="Andrzejewski T.M."/>
            <person name="Davidsen T.M."/>
            <person name="Wayne K.J."/>
            <person name="Tettelin H."/>
            <person name="Glass J.I."/>
            <person name="Rusch D."/>
            <person name="Podicherti R."/>
            <person name="Tsui H.-C.T."/>
            <person name="Winkler M.E."/>
        </authorList>
    </citation>
    <scope>NUCLEOTIDE SEQUENCE</scope>
</reference>
<organism evidence="1">
    <name type="scientific">marine metagenome</name>
    <dbReference type="NCBI Taxonomy" id="408172"/>
    <lineage>
        <taxon>unclassified sequences</taxon>
        <taxon>metagenomes</taxon>
        <taxon>ecological metagenomes</taxon>
    </lineage>
</organism>
<dbReference type="InterPro" id="IPR036291">
    <property type="entry name" value="NAD(P)-bd_dom_sf"/>
</dbReference>
<accession>A0A381WHE8</accession>
<evidence type="ECO:0008006" key="2">
    <source>
        <dbReference type="Google" id="ProtNLM"/>
    </source>
</evidence>
<sequence length="239" mass="25774">MGVGPEQGLGAALCKRFAQEDIQIFVCGRTTEKVEHVAELINTTGAQAQPITADVTKEADISAMIDLVSASGLPLELAIYNAGNNRPEPFLDVTPEIFESMWRVLCMGGFLASQAVLRLMLEQGNAAPKRSLLFTGASGSLRGRANFAAFAAGKGALRMMAQSLAREFGPKEIHIAHVIIDGAINGDKVIKGYPDYVAGLGKDGLLDIHAIAETFCTLHNQERSAWTQEIDLRPFKENF</sequence>
<dbReference type="Pfam" id="PF00106">
    <property type="entry name" value="adh_short"/>
    <property type="match status" value="1"/>
</dbReference>
<dbReference type="SUPFAM" id="SSF51735">
    <property type="entry name" value="NAD(P)-binding Rossmann-fold domains"/>
    <property type="match status" value="1"/>
</dbReference>
<dbReference type="PANTHER" id="PTHR43431:SF7">
    <property type="entry name" value="OXIDOREDUCTASE, SHORT CHAIN DEHYDROGENASE_REDUCTASE FAMILY (AFU_ORTHOLOGUE AFUA_5G14000)"/>
    <property type="match status" value="1"/>
</dbReference>
<dbReference type="InterPro" id="IPR002347">
    <property type="entry name" value="SDR_fam"/>
</dbReference>
<dbReference type="AlphaFoldDB" id="A0A381WHE8"/>
<protein>
    <recommendedName>
        <fullName evidence="2">Glucose 1-dehydrogenase</fullName>
    </recommendedName>
</protein>
<evidence type="ECO:0000313" key="1">
    <source>
        <dbReference type="EMBL" id="SVA51872.1"/>
    </source>
</evidence>
<dbReference type="Gene3D" id="3.40.50.720">
    <property type="entry name" value="NAD(P)-binding Rossmann-like Domain"/>
    <property type="match status" value="1"/>
</dbReference>
<name>A0A381WHE8_9ZZZZ</name>
<dbReference type="PANTHER" id="PTHR43431">
    <property type="entry name" value="OXIDOREDUCTASE, SHORT CHAIN DEHYDROGENASE/REDUCTASE FAMILY (AFU_ORTHOLOGUE AFUA_5G14000)"/>
    <property type="match status" value="1"/>
</dbReference>
<gene>
    <name evidence="1" type="ORF">METZ01_LOCUS104726</name>
</gene>
<dbReference type="EMBL" id="UINC01011806">
    <property type="protein sequence ID" value="SVA51872.1"/>
    <property type="molecule type" value="Genomic_DNA"/>
</dbReference>